<feature type="compositionally biased region" description="Low complexity" evidence="1">
    <location>
        <begin position="49"/>
        <end position="65"/>
    </location>
</feature>
<keyword evidence="3" id="KW-1185">Reference proteome</keyword>
<proteinExistence type="predicted"/>
<evidence type="ECO:0000313" key="3">
    <source>
        <dbReference type="Proteomes" id="UP001432039"/>
    </source>
</evidence>
<dbReference type="InterPro" id="IPR015943">
    <property type="entry name" value="WD40/YVTN_repeat-like_dom_sf"/>
</dbReference>
<sequence>MARHQHPYPTEDSDRILQPQGRGRLRDRGRRIFAATATAVLLLTGVTACSDSPASTSPKSSTAPKEPFAPAQLAQAWKSPRAEGDSLRTPYMAAWRTPGALYVGRGTGVEILDPATGKKLGTVVPPEPDMTPCGMTEGLTADGLGAIAWIKGDPEALRAGCDRISLIDTRNGNKIAWTKQISGAPLNGKPLTNDTTRLAFLTGDVLAVMTPNTVVGLRLDGAEAWTWRNIGVALDKYVLNWDMTAHQDRIMIMIGIEGGPELWRYWVSTLDASGKEVSKEPVPMPVPSKGDVSLVGAAPMTAIVRPYGFDKVTKPELVTFNRDGSVARRIPLASAAGEIRLNQSWRLGRAKRFDIAFSGSTAYLVAGNPASSTAPIQIVALDLESGATLWTEAVDTVTIPRFLGVDKDTVYVLAGKISQDMPVYAYAAKDGTRTQISTVKATGELLSVESLIIDYNAGSLALTEPGQGPSGTIMFRPTS</sequence>
<evidence type="ECO:0000256" key="1">
    <source>
        <dbReference type="SAM" id="MobiDB-lite"/>
    </source>
</evidence>
<gene>
    <name evidence="2" type="ORF">OG517_00770</name>
</gene>
<dbReference type="RefSeq" id="WP_328959666.1">
    <property type="nucleotide sequence ID" value="NZ_CP108090.1"/>
</dbReference>
<dbReference type="Proteomes" id="UP001432039">
    <property type="component" value="Chromosome"/>
</dbReference>
<dbReference type="EMBL" id="CP108090">
    <property type="protein sequence ID" value="WUQ10102.1"/>
    <property type="molecule type" value="Genomic_DNA"/>
</dbReference>
<dbReference type="Gene3D" id="2.130.10.10">
    <property type="entry name" value="YVTN repeat-like/Quinoprotein amine dehydrogenase"/>
    <property type="match status" value="1"/>
</dbReference>
<name>A0ABZ1T4C4_STRVG</name>
<accession>A0ABZ1T4C4</accession>
<feature type="region of interest" description="Disordered" evidence="1">
    <location>
        <begin position="49"/>
        <end position="84"/>
    </location>
</feature>
<organism evidence="2 3">
    <name type="scientific">Streptomyces virginiae</name>
    <name type="common">Streptomyces cinnamonensis</name>
    <dbReference type="NCBI Taxonomy" id="1961"/>
    <lineage>
        <taxon>Bacteria</taxon>
        <taxon>Bacillati</taxon>
        <taxon>Actinomycetota</taxon>
        <taxon>Actinomycetes</taxon>
        <taxon>Kitasatosporales</taxon>
        <taxon>Streptomycetaceae</taxon>
        <taxon>Streptomyces</taxon>
    </lineage>
</organism>
<evidence type="ECO:0008006" key="4">
    <source>
        <dbReference type="Google" id="ProtNLM"/>
    </source>
</evidence>
<protein>
    <recommendedName>
        <fullName evidence="4">Lipoprotein</fullName>
    </recommendedName>
</protein>
<reference evidence="2" key="1">
    <citation type="submission" date="2022-10" db="EMBL/GenBank/DDBJ databases">
        <title>The complete genomes of actinobacterial strains from the NBC collection.</title>
        <authorList>
            <person name="Joergensen T.S."/>
            <person name="Alvarez Arevalo M."/>
            <person name="Sterndorff E.B."/>
            <person name="Faurdal D."/>
            <person name="Vuksanovic O."/>
            <person name="Mourched A.-S."/>
            <person name="Charusanti P."/>
            <person name="Shaw S."/>
            <person name="Blin K."/>
            <person name="Weber T."/>
        </authorList>
    </citation>
    <scope>NUCLEOTIDE SEQUENCE</scope>
    <source>
        <strain evidence="2">NBC_00248</strain>
    </source>
</reference>
<dbReference type="InterPro" id="IPR011047">
    <property type="entry name" value="Quinoprotein_ADH-like_sf"/>
</dbReference>
<evidence type="ECO:0000313" key="2">
    <source>
        <dbReference type="EMBL" id="WUQ10102.1"/>
    </source>
</evidence>
<dbReference type="SUPFAM" id="SSF50998">
    <property type="entry name" value="Quinoprotein alcohol dehydrogenase-like"/>
    <property type="match status" value="1"/>
</dbReference>
<feature type="region of interest" description="Disordered" evidence="1">
    <location>
        <begin position="1"/>
        <end position="28"/>
    </location>
</feature>